<evidence type="ECO:0000259" key="2">
    <source>
        <dbReference type="Pfam" id="PF08327"/>
    </source>
</evidence>
<keyword evidence="4" id="KW-1185">Reference proteome</keyword>
<dbReference type="SUPFAM" id="SSF55961">
    <property type="entry name" value="Bet v1-like"/>
    <property type="match status" value="1"/>
</dbReference>
<evidence type="ECO:0000313" key="4">
    <source>
        <dbReference type="Proteomes" id="UP000188145"/>
    </source>
</evidence>
<dbReference type="AlphaFoldDB" id="A0A1Q2CPC2"/>
<gene>
    <name evidence="3" type="ORF">BW730_11220</name>
</gene>
<organism evidence="3 4">
    <name type="scientific">Tessaracoccus aquimaris</name>
    <dbReference type="NCBI Taxonomy" id="1332264"/>
    <lineage>
        <taxon>Bacteria</taxon>
        <taxon>Bacillati</taxon>
        <taxon>Actinomycetota</taxon>
        <taxon>Actinomycetes</taxon>
        <taxon>Propionibacteriales</taxon>
        <taxon>Propionibacteriaceae</taxon>
        <taxon>Tessaracoccus</taxon>
    </lineage>
</organism>
<reference evidence="4" key="1">
    <citation type="submission" date="2017-02" db="EMBL/GenBank/DDBJ databases">
        <title>Tessaracoccus aquaemaris sp. nov., isolated from the intestine of a Korean rockfish, Sebastes schlegelii, in a marine aquaculture pond.</title>
        <authorList>
            <person name="Tak E.J."/>
            <person name="Bae J.-W."/>
        </authorList>
    </citation>
    <scope>NUCLEOTIDE SEQUENCE [LARGE SCALE GENOMIC DNA]</scope>
    <source>
        <strain evidence="4">NSG39</strain>
    </source>
</reference>
<comment type="similarity">
    <text evidence="1">Belongs to the AHA1 family.</text>
</comment>
<dbReference type="Pfam" id="PF08327">
    <property type="entry name" value="AHSA1"/>
    <property type="match status" value="1"/>
</dbReference>
<name>A0A1Q2CPC2_9ACTN</name>
<dbReference type="InterPro" id="IPR023393">
    <property type="entry name" value="START-like_dom_sf"/>
</dbReference>
<sequence>MPEATGELRDGSHIAISRAFDAPIERIWAAVTDPALLQRWYGTWTGDPASGEVTLAVTSEGDTEGSPLRIDECRSPDLLRVTTLHPVFQWRLALELAETDGVTTLTLVQDFDEGDDVSSIGPGWEYYLDRLVAVETGGDLAEVNFERDYFPAQQRYYRDLGEAMTF</sequence>
<dbReference type="RefSeq" id="WP_077686303.1">
    <property type="nucleotide sequence ID" value="NZ_CP019606.1"/>
</dbReference>
<protein>
    <recommendedName>
        <fullName evidence="2">Activator of Hsp90 ATPase homologue 1/2-like C-terminal domain-containing protein</fullName>
    </recommendedName>
</protein>
<feature type="domain" description="Activator of Hsp90 ATPase homologue 1/2-like C-terminal" evidence="2">
    <location>
        <begin position="21"/>
        <end position="133"/>
    </location>
</feature>
<dbReference type="EMBL" id="CP019606">
    <property type="protein sequence ID" value="AQP47971.1"/>
    <property type="molecule type" value="Genomic_DNA"/>
</dbReference>
<dbReference type="Gene3D" id="3.30.530.20">
    <property type="match status" value="1"/>
</dbReference>
<accession>A0A1Q2CPC2</accession>
<dbReference type="KEGG" id="tes:BW730_11220"/>
<evidence type="ECO:0000313" key="3">
    <source>
        <dbReference type="EMBL" id="AQP47971.1"/>
    </source>
</evidence>
<dbReference type="Proteomes" id="UP000188145">
    <property type="component" value="Chromosome"/>
</dbReference>
<evidence type="ECO:0000256" key="1">
    <source>
        <dbReference type="ARBA" id="ARBA00006817"/>
    </source>
</evidence>
<dbReference type="STRING" id="1332264.BW730_11220"/>
<dbReference type="OrthoDB" id="8117292at2"/>
<proteinExistence type="inferred from homology"/>
<dbReference type="InterPro" id="IPR013538">
    <property type="entry name" value="ASHA1/2-like_C"/>
</dbReference>